<evidence type="ECO:0000256" key="6">
    <source>
        <dbReference type="ARBA" id="ARBA00023136"/>
    </source>
</evidence>
<feature type="transmembrane region" description="Helical" evidence="8">
    <location>
        <begin position="331"/>
        <end position="348"/>
    </location>
</feature>
<feature type="transmembrane region" description="Helical" evidence="8">
    <location>
        <begin position="167"/>
        <end position="188"/>
    </location>
</feature>
<gene>
    <name evidence="11" type="ORF">g.26435</name>
    <name evidence="10" type="ORF">g.26438</name>
</gene>
<dbReference type="PANTHER" id="PTHR11730:SF6">
    <property type="entry name" value="AMMONIUM TRANSPORTER"/>
    <property type="match status" value="1"/>
</dbReference>
<protein>
    <recommendedName>
        <fullName evidence="8">Ammonium transporter</fullName>
    </recommendedName>
</protein>
<keyword evidence="6 8" id="KW-0472">Membrane</keyword>
<dbReference type="InterPro" id="IPR029020">
    <property type="entry name" value="Ammonium/urea_transptr"/>
</dbReference>
<dbReference type="EMBL" id="GEDC01006163">
    <property type="protein sequence ID" value="JAS31135.1"/>
    <property type="molecule type" value="Transcribed_RNA"/>
</dbReference>
<dbReference type="GO" id="GO:0005886">
    <property type="term" value="C:plasma membrane"/>
    <property type="evidence" value="ECO:0007669"/>
    <property type="project" value="UniProtKB-SubCell"/>
</dbReference>
<evidence type="ECO:0000256" key="8">
    <source>
        <dbReference type="RuleBase" id="RU362002"/>
    </source>
</evidence>
<comment type="subcellular location">
    <subcellularLocation>
        <location evidence="8">Cell membrane</location>
        <topology evidence="8">Multi-pass membrane protein</topology>
    </subcellularLocation>
    <subcellularLocation>
        <location evidence="1">Membrane</location>
        <topology evidence="1">Multi-pass membrane protein</topology>
    </subcellularLocation>
</comment>
<name>A0A1B6DZN8_9HEMI</name>
<dbReference type="GO" id="GO:0097272">
    <property type="term" value="P:ammonium homeostasis"/>
    <property type="evidence" value="ECO:0007669"/>
    <property type="project" value="TreeGrafter"/>
</dbReference>
<feature type="transmembrane region" description="Helical" evidence="8">
    <location>
        <begin position="368"/>
        <end position="390"/>
    </location>
</feature>
<dbReference type="EMBL" id="GEDC01027446">
    <property type="protein sequence ID" value="JAS09852.1"/>
    <property type="molecule type" value="Transcribed_RNA"/>
</dbReference>
<reference evidence="11" key="1">
    <citation type="submission" date="2015-12" db="EMBL/GenBank/DDBJ databases">
        <title>De novo transcriptome assembly of four potential Pierce s Disease insect vectors from Arizona vineyards.</title>
        <authorList>
            <person name="Tassone E.E."/>
        </authorList>
    </citation>
    <scope>NUCLEOTIDE SEQUENCE</scope>
</reference>
<evidence type="ECO:0000256" key="2">
    <source>
        <dbReference type="ARBA" id="ARBA00005887"/>
    </source>
</evidence>
<sequence>MSSNATTFDLNEELKWFFKNIDDMFLITNAIIISFMQAGFACLEAGCVNSKNVTNIIMKNTLDMFLCGFWYWIVGYSFAYSPGNSFLGYSWWAGFNLPDSTMAHWFFQFIFAATAATIISGAVAERCNFVAYIVYSTIISGIVYPIATHWAWTQEGWLFNLGFRDFAGSGIVHLLAGTCSFVGAFFMGPRIGRFENGRIVDKPGHSIPLVGIGGLLLISGFLAFNGGSIGHISIPGDGDIVARCVTNTIIAGSGAAIVILFLCKSGIVGAPSWAFTITLNATLAGIVSVCAGADVFTTVGSLLSGIGACFIFVGIRYFVFFLKVDDPLDAVAVHFGGGFWGLISRPLFRREGLMYGGGNPAGLELVNNLIGLVAIVAWAAGTSILLFGSLKLIGKLRVKEEDELEGLDISKHKEPAYPEQGWHNTHAIYGDHNRTSLDKGSNFYGSRSTMALDNMGLELDGKYTR</sequence>
<evidence type="ECO:0000256" key="7">
    <source>
        <dbReference type="ARBA" id="ARBA00023177"/>
    </source>
</evidence>
<keyword evidence="4 8" id="KW-0812">Transmembrane</keyword>
<dbReference type="PROSITE" id="PS01219">
    <property type="entry name" value="AMMONIUM_TRANSP"/>
    <property type="match status" value="1"/>
</dbReference>
<evidence type="ECO:0000259" key="9">
    <source>
        <dbReference type="Pfam" id="PF00909"/>
    </source>
</evidence>
<dbReference type="PANTHER" id="PTHR11730">
    <property type="entry name" value="AMMONIUM TRANSPORTER"/>
    <property type="match status" value="1"/>
</dbReference>
<feature type="transmembrane region" description="Helical" evidence="8">
    <location>
        <begin position="209"/>
        <end position="234"/>
    </location>
</feature>
<feature type="transmembrane region" description="Helical" evidence="8">
    <location>
        <begin position="102"/>
        <end position="122"/>
    </location>
</feature>
<evidence type="ECO:0000256" key="3">
    <source>
        <dbReference type="ARBA" id="ARBA00022448"/>
    </source>
</evidence>
<organism evidence="11">
    <name type="scientific">Clastoptera arizonana</name>
    <name type="common">Arizona spittle bug</name>
    <dbReference type="NCBI Taxonomy" id="38151"/>
    <lineage>
        <taxon>Eukaryota</taxon>
        <taxon>Metazoa</taxon>
        <taxon>Ecdysozoa</taxon>
        <taxon>Arthropoda</taxon>
        <taxon>Hexapoda</taxon>
        <taxon>Insecta</taxon>
        <taxon>Pterygota</taxon>
        <taxon>Neoptera</taxon>
        <taxon>Paraneoptera</taxon>
        <taxon>Hemiptera</taxon>
        <taxon>Auchenorrhyncha</taxon>
        <taxon>Cercopoidea</taxon>
        <taxon>Clastopteridae</taxon>
        <taxon>Clastoptera</taxon>
    </lineage>
</organism>
<dbReference type="AlphaFoldDB" id="A0A1B6DZN8"/>
<dbReference type="NCBIfam" id="TIGR00836">
    <property type="entry name" value="amt"/>
    <property type="match status" value="1"/>
</dbReference>
<feature type="transmembrane region" description="Helical" evidence="8">
    <location>
        <begin position="24"/>
        <end position="43"/>
    </location>
</feature>
<dbReference type="InterPro" id="IPR024041">
    <property type="entry name" value="NH4_transpt_AmtB-like_dom"/>
</dbReference>
<evidence type="ECO:0000256" key="4">
    <source>
        <dbReference type="ARBA" id="ARBA00022692"/>
    </source>
</evidence>
<dbReference type="InterPro" id="IPR001905">
    <property type="entry name" value="Ammonium_transpt"/>
</dbReference>
<dbReference type="Pfam" id="PF00909">
    <property type="entry name" value="Ammonium_transp"/>
    <property type="match status" value="1"/>
</dbReference>
<feature type="transmembrane region" description="Helical" evidence="8">
    <location>
        <begin position="274"/>
        <end position="296"/>
    </location>
</feature>
<keyword evidence="7 8" id="KW-0924">Ammonia transport</keyword>
<feature type="transmembrane region" description="Helical" evidence="8">
    <location>
        <begin position="129"/>
        <end position="147"/>
    </location>
</feature>
<feature type="transmembrane region" description="Helical" evidence="8">
    <location>
        <begin position="302"/>
        <end position="319"/>
    </location>
</feature>
<keyword evidence="5 8" id="KW-1133">Transmembrane helix</keyword>
<feature type="domain" description="Ammonium transporter AmtB-like" evidence="9">
    <location>
        <begin position="25"/>
        <end position="417"/>
    </location>
</feature>
<dbReference type="Gene3D" id="1.10.3430.10">
    <property type="entry name" value="Ammonium transporter AmtB like domains"/>
    <property type="match status" value="1"/>
</dbReference>
<evidence type="ECO:0000313" key="11">
    <source>
        <dbReference type="EMBL" id="JAS31135.1"/>
    </source>
</evidence>
<evidence type="ECO:0000256" key="1">
    <source>
        <dbReference type="ARBA" id="ARBA00004141"/>
    </source>
</evidence>
<evidence type="ECO:0000256" key="5">
    <source>
        <dbReference type="ARBA" id="ARBA00022989"/>
    </source>
</evidence>
<feature type="transmembrane region" description="Helical" evidence="8">
    <location>
        <begin position="240"/>
        <end position="262"/>
    </location>
</feature>
<proteinExistence type="inferred from homology"/>
<dbReference type="InterPro" id="IPR018047">
    <property type="entry name" value="Ammonium_transpt_CS"/>
</dbReference>
<dbReference type="GO" id="GO:0008519">
    <property type="term" value="F:ammonium channel activity"/>
    <property type="evidence" value="ECO:0007669"/>
    <property type="project" value="InterPro"/>
</dbReference>
<accession>A0A1B6DZN8</accession>
<comment type="similarity">
    <text evidence="2 8">Belongs to the ammonia transporter channel (TC 1.A.11.2) family.</text>
</comment>
<evidence type="ECO:0000313" key="10">
    <source>
        <dbReference type="EMBL" id="JAS09852.1"/>
    </source>
</evidence>
<keyword evidence="3 8" id="KW-0813">Transport</keyword>
<dbReference type="SUPFAM" id="SSF111352">
    <property type="entry name" value="Ammonium transporter"/>
    <property type="match status" value="1"/>
</dbReference>
<feature type="transmembrane region" description="Helical" evidence="8">
    <location>
        <begin position="64"/>
        <end position="82"/>
    </location>
</feature>